<keyword evidence="2" id="KW-1185">Reference proteome</keyword>
<sequence length="151" mass="16219">MFQYFSGCFGALYNHVGLAPPPPAPLLPSDPAAPTVPAASLPQTPLALFPMSPLLYPGLFGYPQQTPMTPDQRRQFLEQQRQFQDFQQLSTAQSRPPATVVSTLPIEALQFDSTSPSPLRPSAVRASVDSTLLTSFAASVTPQTESTVVST</sequence>
<dbReference type="Proteomes" id="UP000823388">
    <property type="component" value="Chromosome 4N"/>
</dbReference>
<feature type="non-terminal residue" evidence="1">
    <location>
        <position position="151"/>
    </location>
</feature>
<reference evidence="1" key="1">
    <citation type="submission" date="2020-05" db="EMBL/GenBank/DDBJ databases">
        <title>WGS assembly of Panicum virgatum.</title>
        <authorList>
            <person name="Lovell J.T."/>
            <person name="Jenkins J."/>
            <person name="Shu S."/>
            <person name="Juenger T.E."/>
            <person name="Schmutz J."/>
        </authorList>
    </citation>
    <scope>NUCLEOTIDE SEQUENCE</scope>
    <source>
        <strain evidence="1">AP13</strain>
    </source>
</reference>
<proteinExistence type="predicted"/>
<evidence type="ECO:0000313" key="2">
    <source>
        <dbReference type="Proteomes" id="UP000823388"/>
    </source>
</evidence>
<dbReference type="EMBL" id="CM029044">
    <property type="protein sequence ID" value="KAG2605075.1"/>
    <property type="molecule type" value="Genomic_DNA"/>
</dbReference>
<accession>A0A8T0T774</accession>
<protein>
    <submittedName>
        <fullName evidence="1">Uncharacterized protein</fullName>
    </submittedName>
</protein>
<organism evidence="1 2">
    <name type="scientific">Panicum virgatum</name>
    <name type="common">Blackwell switchgrass</name>
    <dbReference type="NCBI Taxonomy" id="38727"/>
    <lineage>
        <taxon>Eukaryota</taxon>
        <taxon>Viridiplantae</taxon>
        <taxon>Streptophyta</taxon>
        <taxon>Embryophyta</taxon>
        <taxon>Tracheophyta</taxon>
        <taxon>Spermatophyta</taxon>
        <taxon>Magnoliopsida</taxon>
        <taxon>Liliopsida</taxon>
        <taxon>Poales</taxon>
        <taxon>Poaceae</taxon>
        <taxon>PACMAD clade</taxon>
        <taxon>Panicoideae</taxon>
        <taxon>Panicodae</taxon>
        <taxon>Paniceae</taxon>
        <taxon>Panicinae</taxon>
        <taxon>Panicum</taxon>
        <taxon>Panicum sect. Hiantes</taxon>
    </lineage>
</organism>
<dbReference type="AlphaFoldDB" id="A0A8T0T774"/>
<comment type="caution">
    <text evidence="1">The sequence shown here is derived from an EMBL/GenBank/DDBJ whole genome shotgun (WGS) entry which is preliminary data.</text>
</comment>
<name>A0A8T0T774_PANVG</name>
<evidence type="ECO:0000313" key="1">
    <source>
        <dbReference type="EMBL" id="KAG2605075.1"/>
    </source>
</evidence>
<gene>
    <name evidence="1" type="ORF">PVAP13_4NG119338</name>
</gene>